<dbReference type="CDD" id="cd17320">
    <property type="entry name" value="MFS_MdfA_MDR_like"/>
    <property type="match status" value="1"/>
</dbReference>
<accession>A0ABN8DVF5</accession>
<keyword evidence="7 8" id="KW-0472">Membrane</keyword>
<evidence type="ECO:0000313" key="11">
    <source>
        <dbReference type="Proteomes" id="UP000838672"/>
    </source>
</evidence>
<dbReference type="Gene3D" id="1.20.1720.10">
    <property type="entry name" value="Multidrug resistance protein D"/>
    <property type="match status" value="1"/>
</dbReference>
<gene>
    <name evidence="10" type="primary">mdtL</name>
    <name evidence="10" type="ORF">VST7929_02190</name>
</gene>
<feature type="transmembrane region" description="Helical" evidence="8">
    <location>
        <begin position="309"/>
        <end position="327"/>
    </location>
</feature>
<evidence type="ECO:0000256" key="7">
    <source>
        <dbReference type="ARBA" id="ARBA00023136"/>
    </source>
</evidence>
<dbReference type="PROSITE" id="PS00216">
    <property type="entry name" value="SUGAR_TRANSPORT_1"/>
    <property type="match status" value="1"/>
</dbReference>
<feature type="transmembrane region" description="Helical" evidence="8">
    <location>
        <begin position="80"/>
        <end position="99"/>
    </location>
</feature>
<evidence type="ECO:0000256" key="3">
    <source>
        <dbReference type="ARBA" id="ARBA00022448"/>
    </source>
</evidence>
<evidence type="ECO:0000313" key="10">
    <source>
        <dbReference type="EMBL" id="CAH0534274.1"/>
    </source>
</evidence>
<feature type="transmembrane region" description="Helical" evidence="8">
    <location>
        <begin position="193"/>
        <end position="215"/>
    </location>
</feature>
<comment type="similarity">
    <text evidence="2 8">Belongs to the major facilitator superfamily. Bcr/CmlA family.</text>
</comment>
<organism evidence="10 11">
    <name type="scientific">Vibrio stylophorae</name>
    <dbReference type="NCBI Taxonomy" id="659351"/>
    <lineage>
        <taxon>Bacteria</taxon>
        <taxon>Pseudomonadati</taxon>
        <taxon>Pseudomonadota</taxon>
        <taxon>Gammaproteobacteria</taxon>
        <taxon>Vibrionales</taxon>
        <taxon>Vibrionaceae</taxon>
        <taxon>Vibrio</taxon>
    </lineage>
</organism>
<evidence type="ECO:0000256" key="1">
    <source>
        <dbReference type="ARBA" id="ARBA00004651"/>
    </source>
</evidence>
<comment type="caution">
    <text evidence="10">The sequence shown here is derived from an EMBL/GenBank/DDBJ whole genome shotgun (WGS) entry which is preliminary data.</text>
</comment>
<dbReference type="InterPro" id="IPR036259">
    <property type="entry name" value="MFS_trans_sf"/>
</dbReference>
<keyword evidence="5 8" id="KW-0812">Transmembrane</keyword>
<feature type="transmembrane region" description="Helical" evidence="8">
    <location>
        <begin position="106"/>
        <end position="124"/>
    </location>
</feature>
<dbReference type="InterPro" id="IPR020846">
    <property type="entry name" value="MFS_dom"/>
</dbReference>
<dbReference type="InterPro" id="IPR011701">
    <property type="entry name" value="MFS"/>
</dbReference>
<dbReference type="EMBL" id="CAKLDI010000001">
    <property type="protein sequence ID" value="CAH0534274.1"/>
    <property type="molecule type" value="Genomic_DNA"/>
</dbReference>
<feature type="transmembrane region" description="Helical" evidence="8">
    <location>
        <begin position="165"/>
        <end position="187"/>
    </location>
</feature>
<feature type="transmembrane region" description="Helical" evidence="8">
    <location>
        <begin position="365"/>
        <end position="387"/>
    </location>
</feature>
<dbReference type="PANTHER" id="PTHR23502:SF70">
    <property type="entry name" value="BCR_CFLA FAMILY EFFLUX TRANSPORTER"/>
    <property type="match status" value="1"/>
</dbReference>
<dbReference type="Proteomes" id="UP000838672">
    <property type="component" value="Unassembled WGS sequence"/>
</dbReference>
<feature type="transmembrane region" description="Helical" evidence="8">
    <location>
        <begin position="42"/>
        <end position="60"/>
    </location>
</feature>
<dbReference type="InterPro" id="IPR004812">
    <property type="entry name" value="Efflux_drug-R_Bcr/CmlA"/>
</dbReference>
<feature type="transmembrane region" description="Helical" evidence="8">
    <location>
        <begin position="280"/>
        <end position="297"/>
    </location>
</feature>
<keyword evidence="3 8" id="KW-0813">Transport</keyword>
<protein>
    <recommendedName>
        <fullName evidence="8">Bcr/CflA family efflux transporter</fullName>
    </recommendedName>
</protein>
<feature type="transmembrane region" description="Helical" evidence="8">
    <location>
        <begin position="393"/>
        <end position="413"/>
    </location>
</feature>
<dbReference type="Pfam" id="PF07690">
    <property type="entry name" value="MFS_1"/>
    <property type="match status" value="1"/>
</dbReference>
<keyword evidence="4" id="KW-1003">Cell membrane</keyword>
<keyword evidence="11" id="KW-1185">Reference proteome</keyword>
<keyword evidence="6 8" id="KW-1133">Transmembrane helix</keyword>
<dbReference type="SUPFAM" id="SSF103473">
    <property type="entry name" value="MFS general substrate transporter"/>
    <property type="match status" value="1"/>
</dbReference>
<evidence type="ECO:0000256" key="6">
    <source>
        <dbReference type="ARBA" id="ARBA00022989"/>
    </source>
</evidence>
<dbReference type="PROSITE" id="PS50850">
    <property type="entry name" value="MFS"/>
    <property type="match status" value="1"/>
</dbReference>
<evidence type="ECO:0000256" key="4">
    <source>
        <dbReference type="ARBA" id="ARBA00022475"/>
    </source>
</evidence>
<evidence type="ECO:0000259" key="9">
    <source>
        <dbReference type="PROSITE" id="PS50850"/>
    </source>
</evidence>
<evidence type="ECO:0000256" key="2">
    <source>
        <dbReference type="ARBA" id="ARBA00006236"/>
    </source>
</evidence>
<dbReference type="NCBIfam" id="TIGR00710">
    <property type="entry name" value="efflux_Bcr_CflA"/>
    <property type="match status" value="1"/>
</dbReference>
<name>A0ABN8DVF5_9VIBR</name>
<dbReference type="InterPro" id="IPR005829">
    <property type="entry name" value="Sugar_transporter_CS"/>
</dbReference>
<evidence type="ECO:0000256" key="5">
    <source>
        <dbReference type="ARBA" id="ARBA00022692"/>
    </source>
</evidence>
<dbReference type="PANTHER" id="PTHR23502">
    <property type="entry name" value="MAJOR FACILITATOR SUPERFAMILY"/>
    <property type="match status" value="1"/>
</dbReference>
<comment type="subcellular location">
    <subcellularLocation>
        <location evidence="8">Cell inner membrane</location>
        <topology evidence="8">Multi-pass membrane protein</topology>
    </subcellularLocation>
    <subcellularLocation>
        <location evidence="1">Cell membrane</location>
        <topology evidence="1">Multi-pass membrane protein</topology>
    </subcellularLocation>
</comment>
<evidence type="ECO:0000256" key="8">
    <source>
        <dbReference type="RuleBase" id="RU365088"/>
    </source>
</evidence>
<sequence length="433" mass="47351">MIIHHFHSYQQTIRLAPFRFIPLLELVVSHPDSYFAPSKLQLTMLTLLVLFSPLAIDIYLPALPLIARDFSVNHTLAQDTITWFLFAMGLGQLFAGPLADKWGRRVIALSGIAIYGVSSALAWWAQNIEWMLTARLLQGCGACATSVAAFATVRDLFGPKKSGKMISYLNGAICFIPALAPILGSYLTQHLGWRANFSFMAGYAFVVFAMALCAMRETNPNPSQQAVFQPSRYWAVLSNTSFLFHASLCLLAMAVILAYVTSAPVVLMQNLGLDMQQFTFWFGLNAVLNIAACFIGPKYMERVGPHRTLVTGVLLLGMAGFLMLALAKEHTALAFMLPIFISSVGFALILGAAAGQALAPFGDKAGTAAALLGLFQMSGAGLLVGLMQRLGLSAQWMISLQMWFLLPALLILFSRLKYRWYAIPESQSATQSE</sequence>
<proteinExistence type="inferred from homology"/>
<feature type="transmembrane region" description="Helical" evidence="8">
    <location>
        <begin position="236"/>
        <end position="260"/>
    </location>
</feature>
<feature type="transmembrane region" description="Helical" evidence="8">
    <location>
        <begin position="333"/>
        <end position="353"/>
    </location>
</feature>
<feature type="transmembrane region" description="Helical" evidence="8">
    <location>
        <begin position="136"/>
        <end position="153"/>
    </location>
</feature>
<reference evidence="10" key="1">
    <citation type="submission" date="2021-11" db="EMBL/GenBank/DDBJ databases">
        <authorList>
            <person name="Rodrigo-Torres L."/>
            <person name="Arahal R. D."/>
            <person name="Lucena T."/>
        </authorList>
    </citation>
    <scope>NUCLEOTIDE SEQUENCE</scope>
    <source>
        <strain evidence="10">CECT 7929</strain>
    </source>
</reference>
<keyword evidence="8" id="KW-0997">Cell inner membrane</keyword>
<feature type="domain" description="Major facilitator superfamily (MFS) profile" evidence="9">
    <location>
        <begin position="41"/>
        <end position="419"/>
    </location>
</feature>